<dbReference type="AlphaFoldDB" id="A0A6G3QT48"/>
<evidence type="ECO:0000313" key="2">
    <source>
        <dbReference type="EMBL" id="NEA86669.1"/>
    </source>
</evidence>
<feature type="region of interest" description="Disordered" evidence="1">
    <location>
        <begin position="1"/>
        <end position="22"/>
    </location>
</feature>
<comment type="caution">
    <text evidence="2">The sequence shown here is derived from an EMBL/GenBank/DDBJ whole genome shotgun (WGS) entry which is preliminary data.</text>
</comment>
<reference evidence="2" key="1">
    <citation type="submission" date="2020-01" db="EMBL/GenBank/DDBJ databases">
        <title>Insect and environment-associated Actinomycetes.</title>
        <authorList>
            <person name="Currrie C."/>
            <person name="Chevrette M."/>
            <person name="Carlson C."/>
            <person name="Stubbendieck R."/>
            <person name="Wendt-Pienkowski E."/>
        </authorList>
    </citation>
    <scope>NUCLEOTIDE SEQUENCE</scope>
    <source>
        <strain evidence="2">SID14436</strain>
    </source>
</reference>
<proteinExistence type="predicted"/>
<evidence type="ECO:0000256" key="1">
    <source>
        <dbReference type="SAM" id="MobiDB-lite"/>
    </source>
</evidence>
<accession>A0A6G3QT48</accession>
<gene>
    <name evidence="2" type="ORF">G3I53_11620</name>
</gene>
<sequence length="72" mass="6608">MADAAADAGHARGLGGDIPRPPLGGAGVLGVEEACCVVGWQGEGEVAEAGVVGGAGRGGEAEAGAGVGYSCG</sequence>
<protein>
    <submittedName>
        <fullName evidence="2">Uncharacterized protein</fullName>
    </submittedName>
</protein>
<organism evidence="2">
    <name type="scientific">Streptomyces sp. SID14436</name>
    <dbReference type="NCBI Taxonomy" id="2706070"/>
    <lineage>
        <taxon>Bacteria</taxon>
        <taxon>Bacillati</taxon>
        <taxon>Actinomycetota</taxon>
        <taxon>Actinomycetes</taxon>
        <taxon>Kitasatosporales</taxon>
        <taxon>Streptomycetaceae</taxon>
        <taxon>Streptomyces</taxon>
    </lineage>
</organism>
<name>A0A6G3QT48_9ACTN</name>
<dbReference type="EMBL" id="JAAGMD010000321">
    <property type="protein sequence ID" value="NEA86669.1"/>
    <property type="molecule type" value="Genomic_DNA"/>
</dbReference>